<evidence type="ECO:0008006" key="2">
    <source>
        <dbReference type="Google" id="ProtNLM"/>
    </source>
</evidence>
<proteinExistence type="predicted"/>
<accession>A0A3B1A8F1</accession>
<reference evidence="1" key="1">
    <citation type="submission" date="2018-06" db="EMBL/GenBank/DDBJ databases">
        <authorList>
            <person name="Zhirakovskaya E."/>
        </authorList>
    </citation>
    <scope>NUCLEOTIDE SEQUENCE</scope>
</reference>
<gene>
    <name evidence="1" type="ORF">MNBD_GAMMA19-358</name>
</gene>
<protein>
    <recommendedName>
        <fullName evidence="2">CRISPR-associated protein, Cas6-related</fullName>
    </recommendedName>
</protein>
<sequence>MYWQENTENKTLHVTDDVVDLVFTLRCQCLPVDHVYSLFEAVQVVLPWLQEEPAAGLHAVNVAASGNGWIRPNDPCALLHLSKRTRFELRVPRHRIADAEKLAGKKLDVCGYVFELCSVSERPLSTITTLFSRHLVAERELTKEEDVLNWVSAQLTEQGITPRKMLCGTRHSIKTPEKNIGTRSLMIADLEVEESLWLQQHGLGPYRHLGCGLFIPHKNITDLGKEKD</sequence>
<dbReference type="Pfam" id="PF09559">
    <property type="entry name" value="Cas6"/>
    <property type="match status" value="1"/>
</dbReference>
<dbReference type="EMBL" id="UOFV01000284">
    <property type="protein sequence ID" value="VAX01999.1"/>
    <property type="molecule type" value="Genomic_DNA"/>
</dbReference>
<evidence type="ECO:0000313" key="1">
    <source>
        <dbReference type="EMBL" id="VAX01999.1"/>
    </source>
</evidence>
<dbReference type="InterPro" id="IPR014174">
    <property type="entry name" value="CRISPR-assoc_prot_Cas6/Cmx6"/>
</dbReference>
<dbReference type="AlphaFoldDB" id="A0A3B1A8F1"/>
<organism evidence="1">
    <name type="scientific">hydrothermal vent metagenome</name>
    <dbReference type="NCBI Taxonomy" id="652676"/>
    <lineage>
        <taxon>unclassified sequences</taxon>
        <taxon>metagenomes</taxon>
        <taxon>ecological metagenomes</taxon>
    </lineage>
</organism>
<name>A0A3B1A8F1_9ZZZZ</name>
<dbReference type="NCBIfam" id="TIGR02807">
    <property type="entry name" value="cas6_cmx6"/>
    <property type="match status" value="1"/>
</dbReference>